<name>A0A0F9QVR5_9ZZZZ</name>
<dbReference type="InterPro" id="IPR050407">
    <property type="entry name" value="Geranylgeranyl_reductase"/>
</dbReference>
<feature type="domain" description="FAD-binding" evidence="1">
    <location>
        <begin position="5"/>
        <end position="56"/>
    </location>
</feature>
<dbReference type="Gene3D" id="3.50.50.60">
    <property type="entry name" value="FAD/NAD(P)-binding domain"/>
    <property type="match status" value="1"/>
</dbReference>
<dbReference type="AlphaFoldDB" id="A0A0F9QVR5"/>
<protein>
    <recommendedName>
        <fullName evidence="1">FAD-binding domain-containing protein</fullName>
    </recommendedName>
</protein>
<reference evidence="2" key="1">
    <citation type="journal article" date="2015" name="Nature">
        <title>Complex archaea that bridge the gap between prokaryotes and eukaryotes.</title>
        <authorList>
            <person name="Spang A."/>
            <person name="Saw J.H."/>
            <person name="Jorgensen S.L."/>
            <person name="Zaremba-Niedzwiedzka K."/>
            <person name="Martijn J."/>
            <person name="Lind A.E."/>
            <person name="van Eijk R."/>
            <person name="Schleper C."/>
            <person name="Guy L."/>
            <person name="Ettema T.J."/>
        </authorList>
    </citation>
    <scope>NUCLEOTIDE SEQUENCE</scope>
</reference>
<proteinExistence type="predicted"/>
<dbReference type="EMBL" id="LAZR01001222">
    <property type="protein sequence ID" value="KKN48425.1"/>
    <property type="molecule type" value="Genomic_DNA"/>
</dbReference>
<accession>A0A0F9QVR5</accession>
<dbReference type="GO" id="GO:0071949">
    <property type="term" value="F:FAD binding"/>
    <property type="evidence" value="ECO:0007669"/>
    <property type="project" value="InterPro"/>
</dbReference>
<dbReference type="InterPro" id="IPR036188">
    <property type="entry name" value="FAD/NAD-bd_sf"/>
</dbReference>
<dbReference type="InterPro" id="IPR002938">
    <property type="entry name" value="FAD-bd"/>
</dbReference>
<dbReference type="PANTHER" id="PTHR42685">
    <property type="entry name" value="GERANYLGERANYL DIPHOSPHATE REDUCTASE"/>
    <property type="match status" value="1"/>
</dbReference>
<gene>
    <name evidence="2" type="ORF">LCGC14_0652960</name>
</gene>
<dbReference type="Pfam" id="PF01494">
    <property type="entry name" value="FAD_binding_3"/>
    <property type="match status" value="1"/>
</dbReference>
<dbReference type="SUPFAM" id="SSF51905">
    <property type="entry name" value="FAD/NAD(P)-binding domain"/>
    <property type="match status" value="1"/>
</dbReference>
<evidence type="ECO:0000313" key="2">
    <source>
        <dbReference type="EMBL" id="KKN48425.1"/>
    </source>
</evidence>
<sequence>MDAYDLIIVGAGPAGSTLAKALEGSGKRVLLIDKAHFPRDKTCAGWVTPAVMEALDIDLAEYANALTLQPIRRFRIGMMGQPAVENDHGRVVSYGIRRCEFDNYLLSRTNTPKQLDTPIKSITRKAGHWLINDTWSTPLLVGAGGHFCPVAMLTGDGPGSHETVVAAKEIEFEMTHEQARTCEARGDTPELWFCRDLKGYAWIFRKGNYLNIGLGREDNHKLTKHLQEFVAAMSAAGRLPEALPGRFKGHAYLLYDHAARPLVNDGLLLIGDAAGLAYAQSGEGIRPAIESALLAADVIRQAPDVSAASLQAYGDAVAERFGHRRPVTEEGFEESLKDGFRESFQVPDWIKMPLASTLMRSHWFTRQVVTERWFLHQQVKPLTVGT</sequence>
<dbReference type="PANTHER" id="PTHR42685:SF22">
    <property type="entry name" value="CONDITIONED MEDIUM FACTOR RECEPTOR 1"/>
    <property type="match status" value="1"/>
</dbReference>
<comment type="caution">
    <text evidence="2">The sequence shown here is derived from an EMBL/GenBank/DDBJ whole genome shotgun (WGS) entry which is preliminary data.</text>
</comment>
<organism evidence="2">
    <name type="scientific">marine sediment metagenome</name>
    <dbReference type="NCBI Taxonomy" id="412755"/>
    <lineage>
        <taxon>unclassified sequences</taxon>
        <taxon>metagenomes</taxon>
        <taxon>ecological metagenomes</taxon>
    </lineage>
</organism>
<evidence type="ECO:0000259" key="1">
    <source>
        <dbReference type="Pfam" id="PF01494"/>
    </source>
</evidence>